<protein>
    <submittedName>
        <fullName evidence="1">Uncharacterized protein</fullName>
    </submittedName>
</protein>
<evidence type="ECO:0000313" key="1">
    <source>
        <dbReference type="EMBL" id="KKL57351.1"/>
    </source>
</evidence>
<dbReference type="AlphaFoldDB" id="A0A0F9DUC0"/>
<organism evidence="1">
    <name type="scientific">marine sediment metagenome</name>
    <dbReference type="NCBI Taxonomy" id="412755"/>
    <lineage>
        <taxon>unclassified sequences</taxon>
        <taxon>metagenomes</taxon>
        <taxon>ecological metagenomes</taxon>
    </lineage>
</organism>
<reference evidence="1" key="1">
    <citation type="journal article" date="2015" name="Nature">
        <title>Complex archaea that bridge the gap between prokaryotes and eukaryotes.</title>
        <authorList>
            <person name="Spang A."/>
            <person name="Saw J.H."/>
            <person name="Jorgensen S.L."/>
            <person name="Zaremba-Niedzwiedzka K."/>
            <person name="Martijn J."/>
            <person name="Lind A.E."/>
            <person name="van Eijk R."/>
            <person name="Schleper C."/>
            <person name="Guy L."/>
            <person name="Ettema T.J."/>
        </authorList>
    </citation>
    <scope>NUCLEOTIDE SEQUENCE</scope>
</reference>
<gene>
    <name evidence="1" type="ORF">LCGC14_2236270</name>
</gene>
<accession>A0A0F9DUC0</accession>
<name>A0A0F9DUC0_9ZZZZ</name>
<sequence>MAESTPLGSKFGFDPHEKVTASDLGDSWGDGFFVKDLGRIVEPTPPVEEREIADPIEQFQPKTTAEREDMPLELAARLMDYYIEELNNDLIMNPIRDGLPQCYMHRFPPGCYHGCATGILPRKVGASLGEVFTWVQGLIRVNFKEWVKKNPQLRGYRSPV</sequence>
<comment type="caution">
    <text evidence="1">The sequence shown here is derived from an EMBL/GenBank/DDBJ whole genome shotgun (WGS) entry which is preliminary data.</text>
</comment>
<proteinExistence type="predicted"/>
<dbReference type="EMBL" id="LAZR01030195">
    <property type="protein sequence ID" value="KKL57351.1"/>
    <property type="molecule type" value="Genomic_DNA"/>
</dbReference>